<organism evidence="2 3">
    <name type="scientific">Kingella oralis ATCC 51147</name>
    <dbReference type="NCBI Taxonomy" id="629741"/>
    <lineage>
        <taxon>Bacteria</taxon>
        <taxon>Pseudomonadati</taxon>
        <taxon>Pseudomonadota</taxon>
        <taxon>Betaproteobacteria</taxon>
        <taxon>Neisseriales</taxon>
        <taxon>Neisseriaceae</taxon>
        <taxon>Kingella</taxon>
    </lineage>
</organism>
<evidence type="ECO:0000256" key="1">
    <source>
        <dbReference type="SAM" id="MobiDB-lite"/>
    </source>
</evidence>
<evidence type="ECO:0000313" key="3">
    <source>
        <dbReference type="Proteomes" id="UP000003009"/>
    </source>
</evidence>
<comment type="caution">
    <text evidence="2">The sequence shown here is derived from an EMBL/GenBank/DDBJ whole genome shotgun (WGS) entry which is preliminary data.</text>
</comment>
<sequence>MAGNKGSLKISKTPQPSPSSPCKQRQQIRYNSSPFSIPSTP</sequence>
<name>C4GEF6_9NEIS</name>
<protein>
    <submittedName>
        <fullName evidence="2">Uncharacterized protein</fullName>
    </submittedName>
</protein>
<proteinExistence type="predicted"/>
<feature type="compositionally biased region" description="Polar residues" evidence="1">
    <location>
        <begin position="10"/>
        <end position="41"/>
    </location>
</feature>
<dbReference type="AlphaFoldDB" id="C4GEF6"/>
<evidence type="ECO:0000313" key="2">
    <source>
        <dbReference type="EMBL" id="EEP69565.1"/>
    </source>
</evidence>
<keyword evidence="3" id="KW-1185">Reference proteome</keyword>
<dbReference type="Proteomes" id="UP000003009">
    <property type="component" value="Unassembled WGS sequence"/>
</dbReference>
<dbReference type="EMBL" id="ACJW02000001">
    <property type="protein sequence ID" value="EEP69565.1"/>
    <property type="molecule type" value="Genomic_DNA"/>
</dbReference>
<reference evidence="2" key="1">
    <citation type="submission" date="2009-04" db="EMBL/GenBank/DDBJ databases">
        <authorList>
            <person name="Weinstock G."/>
            <person name="Sodergren E."/>
            <person name="Clifton S."/>
            <person name="Fulton L."/>
            <person name="Fulton B."/>
            <person name="Courtney L."/>
            <person name="Fronick C."/>
            <person name="Harrison M."/>
            <person name="Strong C."/>
            <person name="Farmer C."/>
            <person name="Delahaunty K."/>
            <person name="Markovic C."/>
            <person name="Hall O."/>
            <person name="Minx P."/>
            <person name="Tomlinson C."/>
            <person name="Mitreva M."/>
            <person name="Nelson J."/>
            <person name="Hou S."/>
            <person name="Wollam A."/>
            <person name="Pepin K.H."/>
            <person name="Johnson M."/>
            <person name="Bhonagiri V."/>
            <person name="Nash W.E."/>
            <person name="Warren W."/>
            <person name="Chinwalla A."/>
            <person name="Mardis E.R."/>
            <person name="Wilson R.K."/>
        </authorList>
    </citation>
    <scope>NUCLEOTIDE SEQUENCE [LARGE SCALE GENOMIC DNA]</scope>
    <source>
        <strain evidence="2">ATCC 51147</strain>
    </source>
</reference>
<dbReference type="HOGENOM" id="CLU_3271391_0_0_4"/>
<accession>C4GEF6</accession>
<feature type="region of interest" description="Disordered" evidence="1">
    <location>
        <begin position="1"/>
        <end position="41"/>
    </location>
</feature>
<gene>
    <name evidence="2" type="ORF">GCWU000324_00038</name>
</gene>
<dbReference type="STRING" id="629741.GCWU000324_00038"/>